<evidence type="ECO:0000256" key="5">
    <source>
        <dbReference type="ARBA" id="ARBA00023146"/>
    </source>
</evidence>
<dbReference type="Gene3D" id="1.10.10.2420">
    <property type="match status" value="1"/>
</dbReference>
<keyword evidence="5" id="KW-0030">Aminoacyl-tRNA synthetase</keyword>
<reference evidence="7" key="1">
    <citation type="submission" date="2016-03" db="EMBL/GenBank/DDBJ databases">
        <title>Mechanisms controlling the formation of the plant cell surface in tip-growing cells are functionally conserved among land plants.</title>
        <authorList>
            <person name="Honkanen S."/>
            <person name="Jones V.A."/>
            <person name="Morieri G."/>
            <person name="Champion C."/>
            <person name="Hetherington A.J."/>
            <person name="Kelly S."/>
            <person name="Saint-Marcoux D."/>
            <person name="Proust H."/>
            <person name="Prescott H."/>
            <person name="Dolan L."/>
        </authorList>
    </citation>
    <scope>NUCLEOTIDE SEQUENCE [LARGE SCALE GENOMIC DNA]</scope>
    <source>
        <tissue evidence="7">Whole gametophyte</tissue>
    </source>
</reference>
<evidence type="ECO:0000256" key="2">
    <source>
        <dbReference type="ARBA" id="ARBA00022741"/>
    </source>
</evidence>
<feature type="domain" description="Glutaminyl-tRNA synthetase class Ib non-specific RNA-binding" evidence="6">
    <location>
        <begin position="42"/>
        <end position="150"/>
    </location>
</feature>
<proteinExistence type="predicted"/>
<dbReference type="InterPro" id="IPR042559">
    <property type="entry name" value="Gln-tRNA-synth_Ib_RNA-bd_N_2"/>
</dbReference>
<dbReference type="Gene3D" id="1.10.8.1290">
    <property type="entry name" value="Glutaminyl-tRNA synthetase, non-specific RNA binding region part 1, domain 1"/>
    <property type="match status" value="1"/>
</dbReference>
<dbReference type="GO" id="GO:0005737">
    <property type="term" value="C:cytoplasm"/>
    <property type="evidence" value="ECO:0007669"/>
    <property type="project" value="InterPro"/>
</dbReference>
<dbReference type="InterPro" id="IPR007639">
    <property type="entry name" value="Gln-tRNA-synth_Ib_RNA-bd_N"/>
</dbReference>
<dbReference type="GO" id="GO:0006418">
    <property type="term" value="P:tRNA aminoacylation for protein translation"/>
    <property type="evidence" value="ECO:0007669"/>
    <property type="project" value="InterPro"/>
</dbReference>
<organism evidence="7 8">
    <name type="scientific">Marchantia polymorpha subsp. ruderalis</name>
    <dbReference type="NCBI Taxonomy" id="1480154"/>
    <lineage>
        <taxon>Eukaryota</taxon>
        <taxon>Viridiplantae</taxon>
        <taxon>Streptophyta</taxon>
        <taxon>Embryophyta</taxon>
        <taxon>Marchantiophyta</taxon>
        <taxon>Marchantiopsida</taxon>
        <taxon>Marchantiidae</taxon>
        <taxon>Marchantiales</taxon>
        <taxon>Marchantiaceae</taxon>
        <taxon>Marchantia</taxon>
    </lineage>
</organism>
<keyword evidence="3" id="KW-0067">ATP-binding</keyword>
<protein>
    <recommendedName>
        <fullName evidence="6">Glutaminyl-tRNA synthetase class Ib non-specific RNA-binding domain-containing protein</fullName>
    </recommendedName>
</protein>
<evidence type="ECO:0000256" key="3">
    <source>
        <dbReference type="ARBA" id="ARBA00022840"/>
    </source>
</evidence>
<dbReference type="Pfam" id="PF04558">
    <property type="entry name" value="tRNA_synt_1c_R1"/>
    <property type="match status" value="1"/>
</dbReference>
<keyword evidence="4" id="KW-0648">Protein biosynthesis</keyword>
<dbReference type="FunFam" id="1.10.10.2420:FF:000001">
    <property type="entry name" value="Glutamine--tRNA ligase cytoplasmic"/>
    <property type="match status" value="1"/>
</dbReference>
<sequence>MSSLEDSRLDVREVFLSIGLDVKTVEKALVNAKFRDNLLEVILEVARKYPKNALCHRPTLLQYIATGKVTSVPQVEAAFGFFALVGPEFYDREKFEESCGIGVEVSRDQVTAAVKMVFDKCKTLILEQRKQVNVGVLLNHVWVAHPWADGKVLKKEIDIQLKQLLEEDAKKKQVQRKRMKLVA</sequence>
<accession>A0A176VUC6</accession>
<evidence type="ECO:0000313" key="7">
    <source>
        <dbReference type="EMBL" id="OAE24410.1"/>
    </source>
</evidence>
<evidence type="ECO:0000259" key="6">
    <source>
        <dbReference type="Pfam" id="PF04558"/>
    </source>
</evidence>
<dbReference type="AlphaFoldDB" id="A0A176VUC6"/>
<dbReference type="EMBL" id="LVLJ01002607">
    <property type="protein sequence ID" value="OAE24410.1"/>
    <property type="molecule type" value="Genomic_DNA"/>
</dbReference>
<name>A0A176VUC6_MARPO</name>
<keyword evidence="2" id="KW-0547">Nucleotide-binding</keyword>
<dbReference type="GO" id="GO:0005524">
    <property type="term" value="F:ATP binding"/>
    <property type="evidence" value="ECO:0007669"/>
    <property type="project" value="UniProtKB-KW"/>
</dbReference>
<keyword evidence="1" id="KW-0436">Ligase</keyword>
<dbReference type="InterPro" id="IPR042558">
    <property type="entry name" value="Gln-tRNA-synth_Ib_RNA-bd_N_1"/>
</dbReference>
<comment type="caution">
    <text evidence="7">The sequence shown here is derived from an EMBL/GenBank/DDBJ whole genome shotgun (WGS) entry which is preliminary data.</text>
</comment>
<gene>
    <name evidence="7" type="ORF">AXG93_4530s1120</name>
</gene>
<evidence type="ECO:0000256" key="4">
    <source>
        <dbReference type="ARBA" id="ARBA00022917"/>
    </source>
</evidence>
<evidence type="ECO:0000256" key="1">
    <source>
        <dbReference type="ARBA" id="ARBA00022598"/>
    </source>
</evidence>
<dbReference type="Proteomes" id="UP000077202">
    <property type="component" value="Unassembled WGS sequence"/>
</dbReference>
<keyword evidence="8" id="KW-1185">Reference proteome</keyword>
<evidence type="ECO:0000313" key="8">
    <source>
        <dbReference type="Proteomes" id="UP000077202"/>
    </source>
</evidence>
<dbReference type="GO" id="GO:0004812">
    <property type="term" value="F:aminoacyl-tRNA ligase activity"/>
    <property type="evidence" value="ECO:0007669"/>
    <property type="project" value="UniProtKB-KW"/>
</dbReference>